<dbReference type="PANTHER" id="PTHR33499:SF38">
    <property type="match status" value="1"/>
</dbReference>
<feature type="region of interest" description="Disordered" evidence="1">
    <location>
        <begin position="170"/>
        <end position="205"/>
    </location>
</feature>
<organism evidence="2 3">
    <name type="scientific">Helianthus annuus</name>
    <name type="common">Common sunflower</name>
    <dbReference type="NCBI Taxonomy" id="4232"/>
    <lineage>
        <taxon>Eukaryota</taxon>
        <taxon>Viridiplantae</taxon>
        <taxon>Streptophyta</taxon>
        <taxon>Embryophyta</taxon>
        <taxon>Tracheophyta</taxon>
        <taxon>Spermatophyta</taxon>
        <taxon>Magnoliopsida</taxon>
        <taxon>eudicotyledons</taxon>
        <taxon>Gunneridae</taxon>
        <taxon>Pentapetalae</taxon>
        <taxon>asterids</taxon>
        <taxon>campanulids</taxon>
        <taxon>Asterales</taxon>
        <taxon>Asteraceae</taxon>
        <taxon>Asteroideae</taxon>
        <taxon>Heliantheae alliance</taxon>
        <taxon>Heliantheae</taxon>
        <taxon>Helianthus</taxon>
    </lineage>
</organism>
<evidence type="ECO:0000313" key="2">
    <source>
        <dbReference type="EMBL" id="OTG10919.1"/>
    </source>
</evidence>
<proteinExistence type="predicted"/>
<dbReference type="InParanoid" id="A0A251TJG2"/>
<reference evidence="3" key="1">
    <citation type="journal article" date="2017" name="Nature">
        <title>The sunflower genome provides insights into oil metabolism, flowering and Asterid evolution.</title>
        <authorList>
            <person name="Badouin H."/>
            <person name="Gouzy J."/>
            <person name="Grassa C.J."/>
            <person name="Murat F."/>
            <person name="Staton S.E."/>
            <person name="Cottret L."/>
            <person name="Lelandais-Briere C."/>
            <person name="Owens G.L."/>
            <person name="Carrere S."/>
            <person name="Mayjonade B."/>
            <person name="Legrand L."/>
            <person name="Gill N."/>
            <person name="Kane N.C."/>
            <person name="Bowers J.E."/>
            <person name="Hubner S."/>
            <person name="Bellec A."/>
            <person name="Berard A."/>
            <person name="Berges H."/>
            <person name="Blanchet N."/>
            <person name="Boniface M.C."/>
            <person name="Brunel D."/>
            <person name="Catrice O."/>
            <person name="Chaidir N."/>
            <person name="Claudel C."/>
            <person name="Donnadieu C."/>
            <person name="Faraut T."/>
            <person name="Fievet G."/>
            <person name="Helmstetter N."/>
            <person name="King M."/>
            <person name="Knapp S.J."/>
            <person name="Lai Z."/>
            <person name="Le Paslier M.C."/>
            <person name="Lippi Y."/>
            <person name="Lorenzon L."/>
            <person name="Mandel J.R."/>
            <person name="Marage G."/>
            <person name="Marchand G."/>
            <person name="Marquand E."/>
            <person name="Bret-Mestries E."/>
            <person name="Morien E."/>
            <person name="Nambeesan S."/>
            <person name="Nguyen T."/>
            <person name="Pegot-Espagnet P."/>
            <person name="Pouilly N."/>
            <person name="Raftis F."/>
            <person name="Sallet E."/>
            <person name="Schiex T."/>
            <person name="Thomas J."/>
            <person name="Vandecasteele C."/>
            <person name="Vares D."/>
            <person name="Vear F."/>
            <person name="Vautrin S."/>
            <person name="Crespi M."/>
            <person name="Mangin B."/>
            <person name="Burke J.M."/>
            <person name="Salse J."/>
            <person name="Munos S."/>
            <person name="Vincourt P."/>
            <person name="Rieseberg L.H."/>
            <person name="Langlade N.B."/>
        </authorList>
    </citation>
    <scope>NUCLEOTIDE SEQUENCE [LARGE SCALE GENOMIC DNA]</scope>
    <source>
        <strain evidence="3">cv. SF193</strain>
    </source>
</reference>
<keyword evidence="3" id="KW-1185">Reference proteome</keyword>
<protein>
    <submittedName>
        <fullName evidence="2">Uncharacterized protein</fullName>
    </submittedName>
</protein>
<evidence type="ECO:0000256" key="1">
    <source>
        <dbReference type="SAM" id="MobiDB-lite"/>
    </source>
</evidence>
<evidence type="ECO:0000313" key="3">
    <source>
        <dbReference type="Proteomes" id="UP000215914"/>
    </source>
</evidence>
<dbReference type="Proteomes" id="UP000215914">
    <property type="component" value="Chromosome 10"/>
</dbReference>
<name>A0A251TJG2_HELAN</name>
<dbReference type="PANTHER" id="PTHR33499">
    <property type="entry name" value="OS12G0282400 PROTEIN-RELATED"/>
    <property type="match status" value="1"/>
</dbReference>
<accession>A0A251TJG2</accession>
<dbReference type="EMBL" id="CM007899">
    <property type="protein sequence ID" value="OTG10919.1"/>
    <property type="molecule type" value="Genomic_DNA"/>
</dbReference>
<sequence length="367" mass="42110">MKTFLAPTSHTTTGYPLSISQKTVHFIAGLELKVWKKLVNLQLPAKTNPWKSDVLHTRSLYTRSMIQDPIIPLLLLHEHSTTTPISFCVRFGGFTQSISLYLKIKVLIELVFKQLSNTTHTCLRFYKPYTMWKFVFLVMMVLTRTMPEEDSRGPTNQSVAIESASNIVPRSTRRRKRNAATTTAVDQPQVEPPKRRGPNLNLSATKDFENLPEGSKIDLTMAGGTKGFVGKTATQFANEIGIVVCSVCPMNYHKWDSIPADIKNLMYEKLQGKFNLLRTDKAFMGYVDNRLRRQWTRTRGEVSAHWKMNGGKTNPLLARSMMKSNCRSLEDWNHLCDYWELESTRVNFMLTSYICIHTKSYLHTYNL</sequence>
<dbReference type="AlphaFoldDB" id="A0A251TJG2"/>
<gene>
    <name evidence="2" type="ORF">HannXRQ_Chr10g0293081</name>
</gene>